<organism evidence="3">
    <name type="scientific">Nicotiana tabacum</name>
    <name type="common">Common tobacco</name>
    <dbReference type="NCBI Taxonomy" id="4097"/>
    <lineage>
        <taxon>Eukaryota</taxon>
        <taxon>Viridiplantae</taxon>
        <taxon>Streptophyta</taxon>
        <taxon>Embryophyta</taxon>
        <taxon>Tracheophyta</taxon>
        <taxon>Spermatophyta</taxon>
        <taxon>Magnoliopsida</taxon>
        <taxon>eudicotyledons</taxon>
        <taxon>Gunneridae</taxon>
        <taxon>Pentapetalae</taxon>
        <taxon>asterids</taxon>
        <taxon>lamiids</taxon>
        <taxon>Solanales</taxon>
        <taxon>Solanaceae</taxon>
        <taxon>Nicotianoideae</taxon>
        <taxon>Nicotianeae</taxon>
        <taxon>Nicotiana</taxon>
    </lineage>
</organism>
<name>A0A1S4D7D1_TOBAC</name>
<dbReference type="InterPro" id="IPR058980">
    <property type="entry name" value="Glyco_transf_N"/>
</dbReference>
<dbReference type="SUPFAM" id="SSF53756">
    <property type="entry name" value="UDP-Glycosyltransferase/glycogen phosphorylase"/>
    <property type="match status" value="1"/>
</dbReference>
<dbReference type="PANTHER" id="PTHR48044:SF23">
    <property type="entry name" value="ANTHOCYANIDIN 3-O-GLUCOSYLTRANSFERASE-LIKE"/>
    <property type="match status" value="1"/>
</dbReference>
<protein>
    <submittedName>
        <fullName evidence="3">Zeatin O-glucosyltransferase-like</fullName>
    </submittedName>
</protein>
<proteinExistence type="inferred from homology"/>
<dbReference type="OrthoDB" id="5835829at2759"/>
<reference evidence="3" key="1">
    <citation type="submission" date="2025-08" db="UniProtKB">
        <authorList>
            <consortium name="RefSeq"/>
        </authorList>
    </citation>
    <scope>IDENTIFICATION</scope>
</reference>
<gene>
    <name evidence="3" type="primary">LOC107826712</name>
</gene>
<dbReference type="AlphaFoldDB" id="A0A1S4D7D1"/>
<dbReference type="GO" id="GO:1901135">
    <property type="term" value="P:carbohydrate derivative metabolic process"/>
    <property type="evidence" value="ECO:0007669"/>
    <property type="project" value="UniProtKB-ARBA"/>
</dbReference>
<dbReference type="PaxDb" id="4097-A0A1S4D7D1"/>
<dbReference type="GO" id="GO:0035251">
    <property type="term" value="F:UDP-glucosyltransferase activity"/>
    <property type="evidence" value="ECO:0000318"/>
    <property type="project" value="GO_Central"/>
</dbReference>
<feature type="domain" description="Glycosyltransferase N-terminal" evidence="2">
    <location>
        <begin position="1"/>
        <end position="237"/>
    </location>
</feature>
<dbReference type="Gene3D" id="3.40.50.2000">
    <property type="entry name" value="Glycogen Phosphorylase B"/>
    <property type="match status" value="2"/>
</dbReference>
<evidence type="ECO:0000259" key="2">
    <source>
        <dbReference type="Pfam" id="PF26168"/>
    </source>
</evidence>
<dbReference type="STRING" id="4097.A0A1S4D7D1"/>
<comment type="similarity">
    <text evidence="1">Belongs to the UDP-glycosyltransferase family.</text>
</comment>
<sequence>MVPFPAQGHLNQLLHLSRLISAYNIPVHFLGYENHIRQAKHRVHGWDTITTSNSIHFHEFPAPKFHVSPNSKLMATTTASSVESRSEIVTNQIHASVGLHEPVSLILHELSRKARRLIVVHDVLKASSVQDIRTLSNTEAYVFHSTSCFTTFVHTAGKNLPQLVPTDSQLLKLDLPIPDNCFSPDFVSFIRKQIASCQNLLSGHIYDTCKDVEGKFFELVKLLFPEKFQWALGPLIPVVFPERNSSNVDRHKCLEWLDKQAPNSVILVSFGTSVSLSEEQIKELAIGLEQRQYKFIWVLRDADRDNEGDSTSRDERRVYLPKGYEEMVKARGIVVRDWAPPIGDSGALVNRWISKPLRMEFMHRKHQYGSSNSSLANALRSTM</sequence>
<accession>A0A1S4D7D1</accession>
<dbReference type="Pfam" id="PF26168">
    <property type="entry name" value="Glyco_transf_N"/>
    <property type="match status" value="1"/>
</dbReference>
<dbReference type="SMR" id="A0A1S4D7D1"/>
<dbReference type="PANTHER" id="PTHR48044">
    <property type="entry name" value="GLYCOSYLTRANSFERASE"/>
    <property type="match status" value="1"/>
</dbReference>
<evidence type="ECO:0000256" key="1">
    <source>
        <dbReference type="ARBA" id="ARBA00009995"/>
    </source>
</evidence>
<dbReference type="RefSeq" id="XP_016509214.1">
    <property type="nucleotide sequence ID" value="XM_016653728.1"/>
</dbReference>
<dbReference type="KEGG" id="nta:107826712"/>
<evidence type="ECO:0000313" key="3">
    <source>
        <dbReference type="RefSeq" id="XP_016509214.1"/>
    </source>
</evidence>